<dbReference type="PROSITE" id="PS00018">
    <property type="entry name" value="EF_HAND_1"/>
    <property type="match status" value="2"/>
</dbReference>
<organism evidence="5 6">
    <name type="scientific">Algisphaera agarilytica</name>
    <dbReference type="NCBI Taxonomy" id="1385975"/>
    <lineage>
        <taxon>Bacteria</taxon>
        <taxon>Pseudomonadati</taxon>
        <taxon>Planctomycetota</taxon>
        <taxon>Phycisphaerae</taxon>
        <taxon>Phycisphaerales</taxon>
        <taxon>Phycisphaeraceae</taxon>
        <taxon>Algisphaera</taxon>
    </lineage>
</organism>
<dbReference type="GO" id="GO:0000272">
    <property type="term" value="P:polysaccharide catabolic process"/>
    <property type="evidence" value="ECO:0007669"/>
    <property type="project" value="InterPro"/>
</dbReference>
<reference evidence="5 6" key="1">
    <citation type="submission" date="2020-08" db="EMBL/GenBank/DDBJ databases">
        <title>Genomic Encyclopedia of Type Strains, Phase IV (KMG-IV): sequencing the most valuable type-strain genomes for metagenomic binning, comparative biology and taxonomic classification.</title>
        <authorList>
            <person name="Goeker M."/>
        </authorList>
    </citation>
    <scope>NUCLEOTIDE SEQUENCE [LARGE SCALE GENOMIC DNA]</scope>
    <source>
        <strain evidence="5 6">DSM 103725</strain>
    </source>
</reference>
<feature type="domain" description="Glycoside hydrolase family 57 N-terminal" evidence="4">
    <location>
        <begin position="44"/>
        <end position="230"/>
    </location>
</feature>
<dbReference type="InterPro" id="IPR002105">
    <property type="entry name" value="Dockerin_1_rpt"/>
</dbReference>
<dbReference type="GO" id="GO:0004553">
    <property type="term" value="F:hydrolase activity, hydrolyzing O-glycosyl compounds"/>
    <property type="evidence" value="ECO:0007669"/>
    <property type="project" value="InterPro"/>
</dbReference>
<dbReference type="PANTHER" id="PTHR36306">
    <property type="entry name" value="ALPHA-AMYLASE-RELATED-RELATED"/>
    <property type="match status" value="1"/>
</dbReference>
<protein>
    <recommendedName>
        <fullName evidence="4">Glycoside hydrolase family 57 N-terminal domain-containing protein</fullName>
    </recommendedName>
</protein>
<evidence type="ECO:0000256" key="2">
    <source>
        <dbReference type="ARBA" id="ARBA00023277"/>
    </source>
</evidence>
<dbReference type="Pfam" id="PF00404">
    <property type="entry name" value="Dockerin_1"/>
    <property type="match status" value="1"/>
</dbReference>
<evidence type="ECO:0000256" key="1">
    <source>
        <dbReference type="ARBA" id="ARBA00006821"/>
    </source>
</evidence>
<keyword evidence="2 3" id="KW-0119">Carbohydrate metabolism</keyword>
<dbReference type="AlphaFoldDB" id="A0A7X0H5C5"/>
<dbReference type="InterPro" id="IPR027291">
    <property type="entry name" value="Glyco_hydro_38_N_sf"/>
</dbReference>
<accession>A0A7X0H5C5</accession>
<dbReference type="CDD" id="cd14256">
    <property type="entry name" value="Dockerin_I"/>
    <property type="match status" value="1"/>
</dbReference>
<sequence>MKRCLRDVLRREGGWRGFVAPGVVALGLVTSASAQTPAPIEFGFLWHMHQPIYTPGSNILETDASGRFSFSVQDVHNQRTGPYTTWPRNAIQSGSGQPNLGAQVSFSGSLVENLNTLAANGNGNFQNWDGAYQQARGFNTAEGNARLDLVNFNYHHALSPLLDTRDLRMQIKLHKHMVDQQFGGPPEDQSRGYFPAETAFSARMIPALKAEGIEWTLFDSIHLERATQGYPHTNGSNLYAPNRADQINPALPDEQWVQLNNLWAPSRVAAPFAYRPHMAQYVDPNTGEIEKIVAVPAARYEGNEDGRGGFGALQYEQVFSQYRQLNTDPDHPMFVVLHHDGDNFGGGSEAYYHGNFNNMVNWVSNTPDYNATTVQDYLDRFPVDENDVVHIAPGSWAGADNGDPEFKKWLGDPDPNTGWSPDRNSWAVLTAAKNHVFTADDNVAVQDLQNIIDNTGNATERAWHYLLQAEASDHWYWDGTESWDSNVTLGSNLAVEQANQVLASLNDETTAPSVFLPQRESYNPGGFEWSDTPEPSDFEVWTFAYDVSGLDSVTLKYRLDNDGFNPLDSTDNETYAGGDEVGDWMSLSMSSSDIEPPDGILDPLVRAERFSAMITGYSEVLLDYYVEAVDNNGNIERSEIQSVYVGQSTIGGTGPDGPGFAMDGQLDSEAELAASHGGQNLYYAVEGDQLYLATEDGGEGADVFIFLADGPGELGPAQWAKSGQVAGWDAFLANENDNGWSGWFDTEGDQGESATGNGGGYLEGVLDLAAELGLDEIPEEIWVAVALFDTADGGELLADSLVSGPGNGDGNLDRIEYIRLSLLASVLGDYNGNGVVDAADYTVWADSFNSTTDLAADGNGDGVVNAADYTIWADNFGNTSALSSGAFPIPEPASLTMLLAAGGLLLGRRRD</sequence>
<dbReference type="InterPro" id="IPR011330">
    <property type="entry name" value="Glyco_hydro/deAcase_b/a-brl"/>
</dbReference>
<dbReference type="Proteomes" id="UP000541810">
    <property type="component" value="Unassembled WGS sequence"/>
</dbReference>
<dbReference type="SUPFAM" id="SSF88713">
    <property type="entry name" value="Glycoside hydrolase/deacetylase"/>
    <property type="match status" value="1"/>
</dbReference>
<dbReference type="InterPro" id="IPR052046">
    <property type="entry name" value="GH57_Enzymes"/>
</dbReference>
<dbReference type="RefSeq" id="WP_184677155.1">
    <property type="nucleotide sequence ID" value="NZ_JACHGY010000001.1"/>
</dbReference>
<dbReference type="Pfam" id="PF03065">
    <property type="entry name" value="Glyco_hydro_57"/>
    <property type="match status" value="1"/>
</dbReference>
<evidence type="ECO:0000256" key="3">
    <source>
        <dbReference type="RuleBase" id="RU361196"/>
    </source>
</evidence>
<comment type="similarity">
    <text evidence="1 3">Belongs to the glycosyl hydrolase 57 family.</text>
</comment>
<dbReference type="InterPro" id="IPR004300">
    <property type="entry name" value="Glyco_hydro_57_N"/>
</dbReference>
<dbReference type="SUPFAM" id="SSF63446">
    <property type="entry name" value="Type I dockerin domain"/>
    <property type="match status" value="1"/>
</dbReference>
<dbReference type="Gene3D" id="3.20.110.10">
    <property type="entry name" value="Glycoside hydrolase 38, N terminal domain"/>
    <property type="match status" value="1"/>
</dbReference>
<dbReference type="Gene3D" id="1.10.1330.10">
    <property type="entry name" value="Dockerin domain"/>
    <property type="match status" value="1"/>
</dbReference>
<evidence type="ECO:0000259" key="4">
    <source>
        <dbReference type="Pfam" id="PF03065"/>
    </source>
</evidence>
<gene>
    <name evidence="5" type="ORF">HNQ40_001388</name>
</gene>
<dbReference type="InterPro" id="IPR018247">
    <property type="entry name" value="EF_Hand_1_Ca_BS"/>
</dbReference>
<name>A0A7X0H5C5_9BACT</name>
<dbReference type="InterPro" id="IPR036439">
    <property type="entry name" value="Dockerin_dom_sf"/>
</dbReference>
<evidence type="ECO:0000313" key="5">
    <source>
        <dbReference type="EMBL" id="MBB6429582.1"/>
    </source>
</evidence>
<evidence type="ECO:0000313" key="6">
    <source>
        <dbReference type="Proteomes" id="UP000541810"/>
    </source>
</evidence>
<comment type="caution">
    <text evidence="5">The sequence shown here is derived from an EMBL/GenBank/DDBJ whole genome shotgun (WGS) entry which is preliminary data.</text>
</comment>
<keyword evidence="6" id="KW-1185">Reference proteome</keyword>
<proteinExistence type="inferred from homology"/>
<dbReference type="EMBL" id="JACHGY010000001">
    <property type="protein sequence ID" value="MBB6429582.1"/>
    <property type="molecule type" value="Genomic_DNA"/>
</dbReference>